<proteinExistence type="predicted"/>
<dbReference type="Proteomes" id="UP000480943">
    <property type="component" value="Unassembled WGS sequence"/>
</dbReference>
<dbReference type="EMBL" id="VZUQ01000064">
    <property type="protein sequence ID" value="KAB1180350.1"/>
    <property type="molecule type" value="Genomic_DNA"/>
</dbReference>
<organism evidence="2 4">
    <name type="scientific">Photobacterium damselae subsp. damselae</name>
    <name type="common">Listonella damsela</name>
    <dbReference type="NCBI Taxonomy" id="85581"/>
    <lineage>
        <taxon>Bacteria</taxon>
        <taxon>Pseudomonadati</taxon>
        <taxon>Pseudomonadota</taxon>
        <taxon>Gammaproteobacteria</taxon>
        <taxon>Vibrionales</taxon>
        <taxon>Vibrionaceae</taxon>
        <taxon>Photobacterium</taxon>
    </lineage>
</organism>
<evidence type="ECO:0000313" key="4">
    <source>
        <dbReference type="Proteomes" id="UP000533429"/>
    </source>
</evidence>
<dbReference type="RefSeq" id="WP_106339248.1">
    <property type="nucleotide sequence ID" value="NZ_PVXI01000052.1"/>
</dbReference>
<accession>A0A850QZ75</accession>
<evidence type="ECO:0000313" key="1">
    <source>
        <dbReference type="EMBL" id="KAB1180350.1"/>
    </source>
</evidence>
<gene>
    <name evidence="1" type="ORF">F6450_11390</name>
    <name evidence="2" type="ORF">HWA77_24420</name>
</gene>
<evidence type="ECO:0000313" key="3">
    <source>
        <dbReference type="Proteomes" id="UP000480943"/>
    </source>
</evidence>
<dbReference type="AlphaFoldDB" id="A0A850QZ75"/>
<evidence type="ECO:0000313" key="2">
    <source>
        <dbReference type="EMBL" id="NVP03353.1"/>
    </source>
</evidence>
<dbReference type="Proteomes" id="UP000533429">
    <property type="component" value="Unassembled WGS sequence"/>
</dbReference>
<dbReference type="EMBL" id="JABXOR010001581">
    <property type="protein sequence ID" value="NVP03353.1"/>
    <property type="molecule type" value="Genomic_DNA"/>
</dbReference>
<sequence length="106" mass="11926">MTFLLFPIAIYGEPHFQSCVEIFKHLEATQIQLYTGTVDYVQTVAVDGHLAQSIYHCIIDNWLLFNGICHVTNSREPLPYGDFYLPTIGLCIIFDMAGQTATTPLV</sequence>
<name>A0A850QZ75_PHODD</name>
<reference evidence="1 3" key="1">
    <citation type="submission" date="2019-09" db="EMBL/GenBank/DDBJ databases">
        <title>Photobacterium damselae subsp. damselae CDC-2227-81, a human clinical isolate.</title>
        <authorList>
            <person name="Osorio C.R."/>
        </authorList>
    </citation>
    <scope>NUCLEOTIDE SEQUENCE [LARGE SCALE GENOMIC DNA]</scope>
    <source>
        <strain evidence="1 3">CDC-2227-81</strain>
    </source>
</reference>
<comment type="caution">
    <text evidence="2">The sequence shown here is derived from an EMBL/GenBank/DDBJ whole genome shotgun (WGS) entry which is preliminary data.</text>
</comment>
<protein>
    <submittedName>
        <fullName evidence="2">Uncharacterized protein</fullName>
    </submittedName>
</protein>
<reference evidence="2 4" key="2">
    <citation type="submission" date="2020-06" db="EMBL/GenBank/DDBJ databases">
        <title>Photobacterium damselae subsp. damselae comparative genomics.</title>
        <authorList>
            <person name="Osorio C.R."/>
        </authorList>
    </citation>
    <scope>NUCLEOTIDE SEQUENCE [LARGE SCALE GENOMIC DNA]</scope>
    <source>
        <strain evidence="2 4">TW250/03</strain>
    </source>
</reference>